<evidence type="ECO:0000313" key="2">
    <source>
        <dbReference type="EMBL" id="ORY98762.1"/>
    </source>
</evidence>
<keyword evidence="1" id="KW-1133">Transmembrane helix</keyword>
<evidence type="ECO:0000313" key="3">
    <source>
        <dbReference type="Proteomes" id="UP000242180"/>
    </source>
</evidence>
<dbReference type="Proteomes" id="UP000242180">
    <property type="component" value="Unassembled WGS sequence"/>
</dbReference>
<evidence type="ECO:0000256" key="1">
    <source>
        <dbReference type="SAM" id="Phobius"/>
    </source>
</evidence>
<keyword evidence="1" id="KW-0812">Transmembrane</keyword>
<organism evidence="2 3">
    <name type="scientific">Syncephalastrum racemosum</name>
    <name type="common">Filamentous fungus</name>
    <dbReference type="NCBI Taxonomy" id="13706"/>
    <lineage>
        <taxon>Eukaryota</taxon>
        <taxon>Fungi</taxon>
        <taxon>Fungi incertae sedis</taxon>
        <taxon>Mucoromycota</taxon>
        <taxon>Mucoromycotina</taxon>
        <taxon>Mucoromycetes</taxon>
        <taxon>Mucorales</taxon>
        <taxon>Syncephalastraceae</taxon>
        <taxon>Syncephalastrum</taxon>
    </lineage>
</organism>
<feature type="transmembrane region" description="Helical" evidence="1">
    <location>
        <begin position="25"/>
        <end position="49"/>
    </location>
</feature>
<gene>
    <name evidence="2" type="ORF">BCR43DRAFT_206553</name>
</gene>
<name>A0A1X2HIC1_SYNRA</name>
<comment type="caution">
    <text evidence="2">The sequence shown here is derived from an EMBL/GenBank/DDBJ whole genome shotgun (WGS) entry which is preliminary data.</text>
</comment>
<evidence type="ECO:0008006" key="4">
    <source>
        <dbReference type="Google" id="ProtNLM"/>
    </source>
</evidence>
<dbReference type="AlphaFoldDB" id="A0A1X2HIC1"/>
<dbReference type="EMBL" id="MCGN01000003">
    <property type="protein sequence ID" value="ORY98762.1"/>
    <property type="molecule type" value="Genomic_DNA"/>
</dbReference>
<dbReference type="InParanoid" id="A0A1X2HIC1"/>
<sequence length="62" mass="6596">MGTASAQAGVFSGLNPATFNSGDPIVLFIIQVTIILAFCRILAIPLGWLRQPRVISEGIIQV</sequence>
<protein>
    <recommendedName>
        <fullName evidence="4">Cation/H+ exchanger domain-containing protein</fullName>
    </recommendedName>
</protein>
<reference evidence="2 3" key="1">
    <citation type="submission" date="2016-07" db="EMBL/GenBank/DDBJ databases">
        <title>Pervasive Adenine N6-methylation of Active Genes in Fungi.</title>
        <authorList>
            <consortium name="DOE Joint Genome Institute"/>
            <person name="Mondo S.J."/>
            <person name="Dannebaum R.O."/>
            <person name="Kuo R.C."/>
            <person name="Labutti K."/>
            <person name="Haridas S."/>
            <person name="Kuo A."/>
            <person name="Salamov A."/>
            <person name="Ahrendt S.R."/>
            <person name="Lipzen A."/>
            <person name="Sullivan W."/>
            <person name="Andreopoulos W.B."/>
            <person name="Clum A."/>
            <person name="Lindquist E."/>
            <person name="Daum C."/>
            <person name="Ramamoorthy G.K."/>
            <person name="Gryganskyi A."/>
            <person name="Culley D."/>
            <person name="Magnuson J.K."/>
            <person name="James T.Y."/>
            <person name="O'Malley M.A."/>
            <person name="Stajich J.E."/>
            <person name="Spatafora J.W."/>
            <person name="Visel A."/>
            <person name="Grigoriev I.V."/>
        </authorList>
    </citation>
    <scope>NUCLEOTIDE SEQUENCE [LARGE SCALE GENOMIC DNA]</scope>
    <source>
        <strain evidence="2 3">NRRL 2496</strain>
    </source>
</reference>
<dbReference type="OrthoDB" id="2687058at2759"/>
<keyword evidence="3" id="KW-1185">Reference proteome</keyword>
<keyword evidence="1" id="KW-0472">Membrane</keyword>
<accession>A0A1X2HIC1</accession>
<proteinExistence type="predicted"/>